<protein>
    <submittedName>
        <fullName evidence="2">Uncharacterized protein</fullName>
    </submittedName>
</protein>
<reference evidence="2 3" key="1">
    <citation type="journal article" date="2014" name="Agronomy (Basel)">
        <title>A Draft Genome Sequence for Ensete ventricosum, the Drought-Tolerant Tree Against Hunger.</title>
        <authorList>
            <person name="Harrison J."/>
            <person name="Moore K.A."/>
            <person name="Paszkiewicz K."/>
            <person name="Jones T."/>
            <person name="Grant M."/>
            <person name="Ambacheew D."/>
            <person name="Muzemil S."/>
            <person name="Studholme D.J."/>
        </authorList>
    </citation>
    <scope>NUCLEOTIDE SEQUENCE [LARGE SCALE GENOMIC DNA]</scope>
</reference>
<proteinExistence type="predicted"/>
<comment type="caution">
    <text evidence="2">The sequence shown here is derived from an EMBL/GenBank/DDBJ whole genome shotgun (WGS) entry which is preliminary data.</text>
</comment>
<evidence type="ECO:0000256" key="1">
    <source>
        <dbReference type="SAM" id="MobiDB-lite"/>
    </source>
</evidence>
<gene>
    <name evidence="2" type="ORF">B296_00026889</name>
</gene>
<feature type="region of interest" description="Disordered" evidence="1">
    <location>
        <begin position="87"/>
        <end position="122"/>
    </location>
</feature>
<feature type="compositionally biased region" description="Basic and acidic residues" evidence="1">
    <location>
        <begin position="109"/>
        <end position="122"/>
    </location>
</feature>
<dbReference type="AlphaFoldDB" id="A0A426X662"/>
<evidence type="ECO:0000313" key="2">
    <source>
        <dbReference type="EMBL" id="RRT34969.1"/>
    </source>
</evidence>
<dbReference type="Proteomes" id="UP000287651">
    <property type="component" value="Unassembled WGS sequence"/>
</dbReference>
<dbReference type="EMBL" id="AMZH03025789">
    <property type="protein sequence ID" value="RRT34969.1"/>
    <property type="molecule type" value="Genomic_DNA"/>
</dbReference>
<evidence type="ECO:0000313" key="3">
    <source>
        <dbReference type="Proteomes" id="UP000287651"/>
    </source>
</evidence>
<accession>A0A426X662</accession>
<organism evidence="2 3">
    <name type="scientific">Ensete ventricosum</name>
    <name type="common">Abyssinian banana</name>
    <name type="synonym">Musa ensete</name>
    <dbReference type="NCBI Taxonomy" id="4639"/>
    <lineage>
        <taxon>Eukaryota</taxon>
        <taxon>Viridiplantae</taxon>
        <taxon>Streptophyta</taxon>
        <taxon>Embryophyta</taxon>
        <taxon>Tracheophyta</taxon>
        <taxon>Spermatophyta</taxon>
        <taxon>Magnoliopsida</taxon>
        <taxon>Liliopsida</taxon>
        <taxon>Zingiberales</taxon>
        <taxon>Musaceae</taxon>
        <taxon>Ensete</taxon>
    </lineage>
</organism>
<sequence>MRSRVPCLVARIHGVSHPRDCQPERSTNHSAAAIVSRPRGRPASRGEEVAALPRLKSPIAEVIAVLPRLESLTAEATAILPHLNLPQNDHSGEIAQGSNRPSLPAHCSVKKEHERKQSTDTRESCHFALGEVPKGEASSPHRKPLDFARDFAKIWTFQGLVRWE</sequence>
<name>A0A426X662_ENSVE</name>